<dbReference type="EMBL" id="PPTA01000010">
    <property type="protein sequence ID" value="TFB00877.1"/>
    <property type="molecule type" value="Genomic_DNA"/>
</dbReference>
<sequence length="139" mass="15447">MPIHPAARSPSQPNPCAGTLPVLSSSFFFLPNLPPPPRFTDTLLSRQPPVPFRHSLFLFSLLSSSSSSPLSHTWTQIQKRNGSHKIKVRRTCIACFARACFFPCRARTSFAHASARQGGRTAPHHFPSVRGQVRETALW</sequence>
<accession>A0ABY2GY35</accession>
<keyword evidence="2" id="KW-1185">Reference proteome</keyword>
<protein>
    <submittedName>
        <fullName evidence="1">Uncharacterized protein</fullName>
    </submittedName>
</protein>
<gene>
    <name evidence="1" type="ORF">CCMA1212_007405</name>
</gene>
<dbReference type="Proteomes" id="UP001642720">
    <property type="component" value="Unassembled WGS sequence"/>
</dbReference>
<evidence type="ECO:0000313" key="2">
    <source>
        <dbReference type="Proteomes" id="UP001642720"/>
    </source>
</evidence>
<name>A0ABY2GY35_9HYPO</name>
<comment type="caution">
    <text evidence="1">The sequence shown here is derived from an EMBL/GenBank/DDBJ whole genome shotgun (WGS) entry which is preliminary data.</text>
</comment>
<reference evidence="1 2" key="1">
    <citation type="submission" date="2018-01" db="EMBL/GenBank/DDBJ databases">
        <title>Genome characterization of the sugarcane-associated fungus Trichoderma ghanense CCMA-1212 and their application in lignocelulose bioconversion.</title>
        <authorList>
            <person name="Steindorff A.S."/>
            <person name="Mendes T.D."/>
            <person name="Vilela E.S.D."/>
            <person name="Rodrigues D.S."/>
            <person name="Formighieri E.F."/>
            <person name="Melo I.S."/>
            <person name="Favaro L.C.L."/>
        </authorList>
    </citation>
    <scope>NUCLEOTIDE SEQUENCE [LARGE SCALE GENOMIC DNA]</scope>
    <source>
        <strain evidence="1 2">CCMA-1212</strain>
    </source>
</reference>
<proteinExistence type="predicted"/>
<organism evidence="1 2">
    <name type="scientific">Trichoderma ghanense</name>
    <dbReference type="NCBI Taxonomy" id="65468"/>
    <lineage>
        <taxon>Eukaryota</taxon>
        <taxon>Fungi</taxon>
        <taxon>Dikarya</taxon>
        <taxon>Ascomycota</taxon>
        <taxon>Pezizomycotina</taxon>
        <taxon>Sordariomycetes</taxon>
        <taxon>Hypocreomycetidae</taxon>
        <taxon>Hypocreales</taxon>
        <taxon>Hypocreaceae</taxon>
        <taxon>Trichoderma</taxon>
    </lineage>
</organism>
<dbReference type="RefSeq" id="XP_073557078.1">
    <property type="nucleotide sequence ID" value="XM_073704575.1"/>
</dbReference>
<evidence type="ECO:0000313" key="1">
    <source>
        <dbReference type="EMBL" id="TFB00877.1"/>
    </source>
</evidence>
<dbReference type="GeneID" id="300579025"/>